<reference evidence="7" key="1">
    <citation type="submission" date="2016-10" db="EMBL/GenBank/DDBJ databases">
        <authorList>
            <person name="Varghese N."/>
            <person name="Submissions S."/>
        </authorList>
    </citation>
    <scope>NUCLEOTIDE SEQUENCE [LARGE SCALE GENOMIC DNA]</scope>
    <source>
        <strain evidence="7">CGMCC 1.11012</strain>
    </source>
</reference>
<accession>A0A1G8N3V3</accession>
<organism evidence="6 7">
    <name type="scientific">Paenibacillus typhae</name>
    <dbReference type="NCBI Taxonomy" id="1174501"/>
    <lineage>
        <taxon>Bacteria</taxon>
        <taxon>Bacillati</taxon>
        <taxon>Bacillota</taxon>
        <taxon>Bacilli</taxon>
        <taxon>Bacillales</taxon>
        <taxon>Paenibacillaceae</taxon>
        <taxon>Paenibacillus</taxon>
    </lineage>
</organism>
<keyword evidence="7" id="KW-1185">Reference proteome</keyword>
<dbReference type="AlphaFoldDB" id="A0A1G8N3V3"/>
<dbReference type="GO" id="GO:0046872">
    <property type="term" value="F:metal ion binding"/>
    <property type="evidence" value="ECO:0007669"/>
    <property type="project" value="InterPro"/>
</dbReference>
<dbReference type="Pfam" id="PF13411">
    <property type="entry name" value="MerR_1"/>
    <property type="match status" value="1"/>
</dbReference>
<evidence type="ECO:0000259" key="4">
    <source>
        <dbReference type="PROSITE" id="PS50937"/>
    </source>
</evidence>
<feature type="domain" description="HTH merR-type" evidence="4">
    <location>
        <begin position="5"/>
        <end position="75"/>
    </location>
</feature>
<keyword evidence="1" id="KW-0805">Transcription regulation</keyword>
<dbReference type="SUPFAM" id="SSF52242">
    <property type="entry name" value="Cobalamin (vitamin B12)-binding domain"/>
    <property type="match status" value="1"/>
</dbReference>
<dbReference type="Gene3D" id="1.10.1660.10">
    <property type="match status" value="1"/>
</dbReference>
<dbReference type="PROSITE" id="PS51332">
    <property type="entry name" value="B12_BINDING"/>
    <property type="match status" value="1"/>
</dbReference>
<dbReference type="CDD" id="cd01104">
    <property type="entry name" value="HTH_MlrA-CarA"/>
    <property type="match status" value="1"/>
</dbReference>
<dbReference type="STRING" id="1174501.SAMN05216192_10829"/>
<dbReference type="InterPro" id="IPR047057">
    <property type="entry name" value="MerR_fam"/>
</dbReference>
<dbReference type="Gene3D" id="1.10.1240.10">
    <property type="entry name" value="Methionine synthase domain"/>
    <property type="match status" value="1"/>
</dbReference>
<dbReference type="GO" id="GO:0003677">
    <property type="term" value="F:DNA binding"/>
    <property type="evidence" value="ECO:0007669"/>
    <property type="project" value="UniProtKB-KW"/>
</dbReference>
<dbReference type="InterPro" id="IPR036724">
    <property type="entry name" value="Cobalamin-bd_sf"/>
</dbReference>
<dbReference type="SMART" id="SM00422">
    <property type="entry name" value="HTH_MERR"/>
    <property type="match status" value="1"/>
</dbReference>
<protein>
    <submittedName>
        <fullName evidence="6">DNA-binding transcriptional regulator, MerR family</fullName>
    </submittedName>
</protein>
<dbReference type="PANTHER" id="PTHR30204">
    <property type="entry name" value="REDOX-CYCLING DRUG-SENSING TRANSCRIPTIONAL ACTIVATOR SOXR"/>
    <property type="match status" value="1"/>
</dbReference>
<evidence type="ECO:0000256" key="3">
    <source>
        <dbReference type="ARBA" id="ARBA00023163"/>
    </source>
</evidence>
<dbReference type="InterPro" id="IPR000551">
    <property type="entry name" value="MerR-type_HTH_dom"/>
</dbReference>
<evidence type="ECO:0000313" key="6">
    <source>
        <dbReference type="EMBL" id="SDI74766.1"/>
    </source>
</evidence>
<feature type="domain" description="B12-binding" evidence="5">
    <location>
        <begin position="181"/>
        <end position="308"/>
    </location>
</feature>
<evidence type="ECO:0000313" key="7">
    <source>
        <dbReference type="Proteomes" id="UP000199050"/>
    </source>
</evidence>
<dbReference type="GO" id="GO:0031419">
    <property type="term" value="F:cobalamin binding"/>
    <property type="evidence" value="ECO:0007669"/>
    <property type="project" value="InterPro"/>
</dbReference>
<dbReference type="Proteomes" id="UP000199050">
    <property type="component" value="Unassembled WGS sequence"/>
</dbReference>
<evidence type="ECO:0000256" key="2">
    <source>
        <dbReference type="ARBA" id="ARBA00023125"/>
    </source>
</evidence>
<evidence type="ECO:0000259" key="5">
    <source>
        <dbReference type="PROSITE" id="PS51332"/>
    </source>
</evidence>
<sequence>MGCNVYSIKQVVEMLDIPSVTLRAWENRYQAVTPERTESGYRLYTQENIEDLRWLKEQTEKQGISISHAVRLLKARKENPAAEGPAGAVGTPREAFEKMKQQIYSALYEFQGERANALIDFGFSMYGYESMFHQVLVPILIRVGDAWEEGSATVAQEHYMTHMVSNRFYQFFHLFPVYAHLPKVLAFCPEGEHHQVGLLLFSLFLRKNGVEVVYLGANTPEGGVVAMLETQNRIGAVCLSVTDKELLPYCKELITRLQAIRPGIRFILGGKAYEAAEEPVPEAAEVIGVPAERWQEWFDYSFTGARNQR</sequence>
<dbReference type="GO" id="GO:0003700">
    <property type="term" value="F:DNA-binding transcription factor activity"/>
    <property type="evidence" value="ECO:0007669"/>
    <property type="project" value="InterPro"/>
</dbReference>
<dbReference type="Gene3D" id="3.40.50.280">
    <property type="entry name" value="Cobalamin-binding domain"/>
    <property type="match status" value="1"/>
</dbReference>
<dbReference type="EMBL" id="FNDX01000008">
    <property type="protein sequence ID" value="SDI74766.1"/>
    <property type="molecule type" value="Genomic_DNA"/>
</dbReference>
<dbReference type="InterPro" id="IPR036594">
    <property type="entry name" value="Meth_synthase_dom"/>
</dbReference>
<dbReference type="PANTHER" id="PTHR30204:SF67">
    <property type="entry name" value="HTH-TYPE TRANSCRIPTIONAL REGULATOR MLRA-RELATED"/>
    <property type="match status" value="1"/>
</dbReference>
<gene>
    <name evidence="6" type="ORF">SAMN05216192_10829</name>
</gene>
<keyword evidence="3" id="KW-0804">Transcription</keyword>
<dbReference type="Pfam" id="PF02310">
    <property type="entry name" value="B12-binding"/>
    <property type="match status" value="1"/>
</dbReference>
<dbReference type="InterPro" id="IPR006158">
    <property type="entry name" value="Cobalamin-bd"/>
</dbReference>
<keyword evidence="2 6" id="KW-0238">DNA-binding</keyword>
<dbReference type="Pfam" id="PF02607">
    <property type="entry name" value="B12-binding_2"/>
    <property type="match status" value="1"/>
</dbReference>
<name>A0A1G8N3V3_9BACL</name>
<dbReference type="CDD" id="cd02065">
    <property type="entry name" value="B12-binding_like"/>
    <property type="match status" value="1"/>
</dbReference>
<dbReference type="SUPFAM" id="SSF46955">
    <property type="entry name" value="Putative DNA-binding domain"/>
    <property type="match status" value="1"/>
</dbReference>
<dbReference type="PROSITE" id="PS50937">
    <property type="entry name" value="HTH_MERR_2"/>
    <property type="match status" value="1"/>
</dbReference>
<evidence type="ECO:0000256" key="1">
    <source>
        <dbReference type="ARBA" id="ARBA00023015"/>
    </source>
</evidence>
<proteinExistence type="predicted"/>
<dbReference type="InterPro" id="IPR003759">
    <property type="entry name" value="Cbl-bd_cap"/>
</dbReference>
<dbReference type="InterPro" id="IPR009061">
    <property type="entry name" value="DNA-bd_dom_put_sf"/>
</dbReference>